<dbReference type="InterPro" id="IPR004360">
    <property type="entry name" value="Glyas_Fos-R_dOase_dom"/>
</dbReference>
<dbReference type="GO" id="GO:0051213">
    <property type="term" value="F:dioxygenase activity"/>
    <property type="evidence" value="ECO:0007669"/>
    <property type="project" value="UniProtKB-KW"/>
</dbReference>
<proteinExistence type="predicted"/>
<dbReference type="InterPro" id="IPR050383">
    <property type="entry name" value="GlyoxalaseI/FosfomycinResist"/>
</dbReference>
<dbReference type="Proteomes" id="UP000194546">
    <property type="component" value="Unassembled WGS sequence"/>
</dbReference>
<dbReference type="Pfam" id="PF00903">
    <property type="entry name" value="Glyoxalase"/>
    <property type="match status" value="1"/>
</dbReference>
<gene>
    <name evidence="3" type="ORF">PAMC26510_11450</name>
</gene>
<accession>A0A242MYF7</accession>
<evidence type="ECO:0000313" key="4">
    <source>
        <dbReference type="Proteomes" id="UP000194546"/>
    </source>
</evidence>
<dbReference type="SUPFAM" id="SSF54593">
    <property type="entry name" value="Glyoxalase/Bleomycin resistance protein/Dihydroxybiphenyl dioxygenase"/>
    <property type="match status" value="1"/>
</dbReference>
<sequence length="323" mass="35791">MRVRSGKRRPDGGSMSTDQQFDTITSVHSIDHFALNVPSISDARYFFDAFGLDVTSNENALDLRAADGHRWARVLPSDSKSLAYLSFNCFEGDLPAIERQVFAAGADILISSDGDREGFWFNDPDGNLVQVRVGEKTLPNEKAPLEQRRTLANARGSLMRSGVAKVRPRRMSHVLLFTPDIARALAFYREALGLRLSDRSANIIAFTHAPHGCDHHLVAFVQSSAKGWHHVAWEVASIDEVGNGATQMAVAGFKAGWGTGRHVLGSNYFHYVRDPWGSFSEYSADMDYVSAGSEWPAGDFRPEDSLYQWGPDIPDYFICNTEA</sequence>
<evidence type="ECO:0000313" key="3">
    <source>
        <dbReference type="EMBL" id="OTP76469.1"/>
    </source>
</evidence>
<dbReference type="EMBL" id="NBTY01000058">
    <property type="protein sequence ID" value="OTP76469.1"/>
    <property type="molecule type" value="Genomic_DNA"/>
</dbReference>
<reference evidence="3 4" key="1">
    <citation type="submission" date="2017-03" db="EMBL/GenBank/DDBJ databases">
        <title>Genome analysis of strain PAMC 26510.</title>
        <authorList>
            <person name="Oh H.-M."/>
            <person name="Yang J.-A."/>
        </authorList>
    </citation>
    <scope>NUCLEOTIDE SEQUENCE [LARGE SCALE GENOMIC DNA]</scope>
    <source>
        <strain evidence="3 4">PAMC 26510</strain>
    </source>
</reference>
<dbReference type="InterPro" id="IPR029068">
    <property type="entry name" value="Glyas_Bleomycin-R_OHBP_Dase"/>
</dbReference>
<dbReference type="PANTHER" id="PTHR21366">
    <property type="entry name" value="GLYOXALASE FAMILY PROTEIN"/>
    <property type="match status" value="1"/>
</dbReference>
<keyword evidence="3" id="KW-0223">Dioxygenase</keyword>
<dbReference type="PROSITE" id="PS51819">
    <property type="entry name" value="VOC"/>
    <property type="match status" value="2"/>
</dbReference>
<feature type="domain" description="VOC" evidence="2">
    <location>
        <begin position="170"/>
        <end position="285"/>
    </location>
</feature>
<feature type="domain" description="VOC" evidence="2">
    <location>
        <begin position="29"/>
        <end position="134"/>
    </location>
</feature>
<organism evidence="3 4">
    <name type="scientific">Caballeronia sordidicola</name>
    <name type="common">Burkholderia sordidicola</name>
    <dbReference type="NCBI Taxonomy" id="196367"/>
    <lineage>
        <taxon>Bacteria</taxon>
        <taxon>Pseudomonadati</taxon>
        <taxon>Pseudomonadota</taxon>
        <taxon>Betaproteobacteria</taxon>
        <taxon>Burkholderiales</taxon>
        <taxon>Burkholderiaceae</taxon>
        <taxon>Caballeronia</taxon>
    </lineage>
</organism>
<evidence type="ECO:0000259" key="2">
    <source>
        <dbReference type="PROSITE" id="PS51819"/>
    </source>
</evidence>
<dbReference type="PANTHER" id="PTHR21366:SF14">
    <property type="entry name" value="GLYOXALASE DOMAIN-CONTAINING PROTEIN 5"/>
    <property type="match status" value="1"/>
</dbReference>
<feature type="region of interest" description="Disordered" evidence="1">
    <location>
        <begin position="1"/>
        <end position="20"/>
    </location>
</feature>
<dbReference type="AlphaFoldDB" id="A0A242MYF7"/>
<keyword evidence="3" id="KW-0560">Oxidoreductase</keyword>
<comment type="caution">
    <text evidence="3">The sequence shown here is derived from an EMBL/GenBank/DDBJ whole genome shotgun (WGS) entry which is preliminary data.</text>
</comment>
<evidence type="ECO:0000256" key="1">
    <source>
        <dbReference type="SAM" id="MobiDB-lite"/>
    </source>
</evidence>
<dbReference type="Gene3D" id="3.10.180.10">
    <property type="entry name" value="2,3-Dihydroxybiphenyl 1,2-Dioxygenase, domain 1"/>
    <property type="match status" value="2"/>
</dbReference>
<protein>
    <submittedName>
        <fullName evidence="3">Catechol 2,3-dioxygenase</fullName>
    </submittedName>
</protein>
<dbReference type="InterPro" id="IPR037523">
    <property type="entry name" value="VOC_core"/>
</dbReference>
<name>A0A242MYF7_CABSO</name>